<sequence length="213" mass="24706">MYDRNITAEILGDLREEVKYKTGKKPTFKELSKDIEEKFDVYISDTSLCDYENTSKHKEMNVKNLILLAEYYGVSYDYLLGKSPCRKRENIDINNRLGLSDKAILKLEALNNTKQKPYQTPYNDALNSFIESDEFDYFIDTLSKCKYAYFLKDQGLIFNEAAKEEVGSTITDEQRRLSLEGKMILVEPSNYFDILMSTLQGITRNIAQEISED</sequence>
<evidence type="ECO:0000313" key="2">
    <source>
        <dbReference type="EMBL" id="CUO34446.1"/>
    </source>
</evidence>
<dbReference type="RefSeq" id="WP_055276756.1">
    <property type="nucleotide sequence ID" value="NZ_CYZV01000021.1"/>
</dbReference>
<dbReference type="AlphaFoldDB" id="A0A174ECW9"/>
<dbReference type="GO" id="GO:0003677">
    <property type="term" value="F:DNA binding"/>
    <property type="evidence" value="ECO:0007669"/>
    <property type="project" value="InterPro"/>
</dbReference>
<feature type="domain" description="HTH cro/C1-type" evidence="1">
    <location>
        <begin position="61"/>
        <end position="79"/>
    </location>
</feature>
<name>A0A174ECW9_9CLOT</name>
<dbReference type="PROSITE" id="PS50943">
    <property type="entry name" value="HTH_CROC1"/>
    <property type="match status" value="1"/>
</dbReference>
<accession>A0A174ECW9</accession>
<dbReference type="InterPro" id="IPR001387">
    <property type="entry name" value="Cro/C1-type_HTH"/>
</dbReference>
<protein>
    <recommendedName>
        <fullName evidence="1">HTH cro/C1-type domain-containing protein</fullName>
    </recommendedName>
</protein>
<dbReference type="InterPro" id="IPR010982">
    <property type="entry name" value="Lambda_DNA-bd_dom_sf"/>
</dbReference>
<evidence type="ECO:0000259" key="1">
    <source>
        <dbReference type="PROSITE" id="PS50943"/>
    </source>
</evidence>
<reference evidence="2 3" key="1">
    <citation type="submission" date="2015-09" db="EMBL/GenBank/DDBJ databases">
        <authorList>
            <consortium name="Pathogen Informatics"/>
        </authorList>
    </citation>
    <scope>NUCLEOTIDE SEQUENCE [LARGE SCALE GENOMIC DNA]</scope>
    <source>
        <strain evidence="2 3">2789STDY5834855</strain>
    </source>
</reference>
<dbReference type="Gene3D" id="1.10.260.40">
    <property type="entry name" value="lambda repressor-like DNA-binding domains"/>
    <property type="match status" value="1"/>
</dbReference>
<dbReference type="Proteomes" id="UP000095558">
    <property type="component" value="Unassembled WGS sequence"/>
</dbReference>
<evidence type="ECO:0000313" key="3">
    <source>
        <dbReference type="Proteomes" id="UP000095558"/>
    </source>
</evidence>
<proteinExistence type="predicted"/>
<gene>
    <name evidence="2" type="ORF">ERS852470_02071</name>
</gene>
<dbReference type="OrthoDB" id="9811208at2"/>
<dbReference type="EMBL" id="CYZV01000021">
    <property type="protein sequence ID" value="CUO34446.1"/>
    <property type="molecule type" value="Genomic_DNA"/>
</dbReference>
<organism evidence="2 3">
    <name type="scientific">Clostridium disporicum</name>
    <dbReference type="NCBI Taxonomy" id="84024"/>
    <lineage>
        <taxon>Bacteria</taxon>
        <taxon>Bacillati</taxon>
        <taxon>Bacillota</taxon>
        <taxon>Clostridia</taxon>
        <taxon>Eubacteriales</taxon>
        <taxon>Clostridiaceae</taxon>
        <taxon>Clostridium</taxon>
    </lineage>
</organism>